<dbReference type="PANTHER" id="PTHR31566:SF0">
    <property type="entry name" value="CYTOCHROME C BIOGENESIS PROTEIN CCS1, CHLOROPLASTIC"/>
    <property type="match status" value="1"/>
</dbReference>
<dbReference type="InterPro" id="IPR023494">
    <property type="entry name" value="Cyt_c_bgen_Ccs1/CcsB/ResB"/>
</dbReference>
<dbReference type="EMBL" id="JBHTBW010000045">
    <property type="protein sequence ID" value="MFC7442170.1"/>
    <property type="molecule type" value="Genomic_DNA"/>
</dbReference>
<evidence type="ECO:0000313" key="8">
    <source>
        <dbReference type="EMBL" id="MFC7442170.1"/>
    </source>
</evidence>
<dbReference type="InterPro" id="IPR007816">
    <property type="entry name" value="ResB-like_domain"/>
</dbReference>
<accession>A0ABW2RMH5</accession>
<feature type="transmembrane region" description="Helical" evidence="6">
    <location>
        <begin position="70"/>
        <end position="88"/>
    </location>
</feature>
<dbReference type="PANTHER" id="PTHR31566">
    <property type="entry name" value="CYTOCHROME C BIOGENESIS PROTEIN CCS1, CHLOROPLASTIC"/>
    <property type="match status" value="1"/>
</dbReference>
<keyword evidence="2 6" id="KW-0812">Transmembrane</keyword>
<evidence type="ECO:0000256" key="3">
    <source>
        <dbReference type="ARBA" id="ARBA00022748"/>
    </source>
</evidence>
<reference evidence="9" key="1">
    <citation type="journal article" date="2019" name="Int. J. Syst. Evol. Microbiol.">
        <title>The Global Catalogue of Microorganisms (GCM) 10K type strain sequencing project: providing services to taxonomists for standard genome sequencing and annotation.</title>
        <authorList>
            <consortium name="The Broad Institute Genomics Platform"/>
            <consortium name="The Broad Institute Genome Sequencing Center for Infectious Disease"/>
            <person name="Wu L."/>
            <person name="Ma J."/>
        </authorList>
    </citation>
    <scope>NUCLEOTIDE SEQUENCE [LARGE SCALE GENOMIC DNA]</scope>
    <source>
        <strain evidence="9">CGMCC 1.12942</strain>
    </source>
</reference>
<organism evidence="8 9">
    <name type="scientific">Laceyella putida</name>
    <dbReference type="NCBI Taxonomy" id="110101"/>
    <lineage>
        <taxon>Bacteria</taxon>
        <taxon>Bacillati</taxon>
        <taxon>Bacillota</taxon>
        <taxon>Bacilli</taxon>
        <taxon>Bacillales</taxon>
        <taxon>Thermoactinomycetaceae</taxon>
        <taxon>Laceyella</taxon>
    </lineage>
</organism>
<evidence type="ECO:0000259" key="7">
    <source>
        <dbReference type="Pfam" id="PF05140"/>
    </source>
</evidence>
<dbReference type="Pfam" id="PF05140">
    <property type="entry name" value="ResB"/>
    <property type="match status" value="1"/>
</dbReference>
<dbReference type="Proteomes" id="UP001596500">
    <property type="component" value="Unassembled WGS sequence"/>
</dbReference>
<sequence>MIENSKCECGHNNPVGTILCENCGKPLNDETKEKETLVQEMRYEGKARRSQTFQSSPFDMVWNFFSSVKVAIILIIITLIASGIGTIFPQAKFVPSNDPEAYYAEHYGLWGKWFHLLGFSNMYNAWWFFTLISMIGISLVVCSLDRVIPLYKALKNQQVKKSIDFLTRQRISSASALSEENMEEKLSRMEEALKTKGYQVKREGKALLAEKGRISRWGPYINHIGLIIFLFGVLLRYVPGWYLDETMWVREGEVKKVPETPYYIKNERFDITFYDEKETPEAKKAEGPVVKKYETKAVLYEKNWTTGQLTPVTKGSIIVNHPLAYKDLRLVQADFRMGLLDALSLKLVDKESKQTLGTFTVDLYDIKPNQVFCVADREIVLLDYYPDFALENNQPITKSPDPNKPAFVFEVREKGQGKGERSWVISGQNLDALTKENRYAIDLAGMKMVNSTGLMVRVDKSLPVILFGGVISMIGLVMGFYWHHRRVWARAEEGRLYIGAHTNKNWYSLERELKLLGEFDGLQVKRN</sequence>
<name>A0ABW2RMH5_9BACL</name>
<proteinExistence type="predicted"/>
<keyword evidence="5 6" id="KW-0472">Membrane</keyword>
<gene>
    <name evidence="8" type="ORF">ACFQNG_13830</name>
</gene>
<evidence type="ECO:0000256" key="4">
    <source>
        <dbReference type="ARBA" id="ARBA00022989"/>
    </source>
</evidence>
<protein>
    <submittedName>
        <fullName evidence="8">Cytochrome c biogenesis protein ResB</fullName>
    </submittedName>
</protein>
<evidence type="ECO:0000313" key="9">
    <source>
        <dbReference type="Proteomes" id="UP001596500"/>
    </source>
</evidence>
<dbReference type="RefSeq" id="WP_379865847.1">
    <property type="nucleotide sequence ID" value="NZ_JBHTBW010000045.1"/>
</dbReference>
<evidence type="ECO:0000256" key="1">
    <source>
        <dbReference type="ARBA" id="ARBA00004141"/>
    </source>
</evidence>
<comment type="subcellular location">
    <subcellularLocation>
        <location evidence="1">Membrane</location>
        <topology evidence="1">Multi-pass membrane protein</topology>
    </subcellularLocation>
</comment>
<keyword evidence="9" id="KW-1185">Reference proteome</keyword>
<feature type="transmembrane region" description="Helical" evidence="6">
    <location>
        <begin position="125"/>
        <end position="148"/>
    </location>
</feature>
<keyword evidence="4 6" id="KW-1133">Transmembrane helix</keyword>
<evidence type="ECO:0000256" key="6">
    <source>
        <dbReference type="SAM" id="Phobius"/>
    </source>
</evidence>
<comment type="caution">
    <text evidence="8">The sequence shown here is derived from an EMBL/GenBank/DDBJ whole genome shotgun (WGS) entry which is preliminary data.</text>
</comment>
<feature type="domain" description="ResB-like" evidence="7">
    <location>
        <begin position="68"/>
        <end position="513"/>
    </location>
</feature>
<evidence type="ECO:0000256" key="2">
    <source>
        <dbReference type="ARBA" id="ARBA00022692"/>
    </source>
</evidence>
<feature type="transmembrane region" description="Helical" evidence="6">
    <location>
        <begin position="220"/>
        <end position="238"/>
    </location>
</feature>
<keyword evidence="3" id="KW-0201">Cytochrome c-type biogenesis</keyword>
<feature type="transmembrane region" description="Helical" evidence="6">
    <location>
        <begin position="462"/>
        <end position="482"/>
    </location>
</feature>
<evidence type="ECO:0000256" key="5">
    <source>
        <dbReference type="ARBA" id="ARBA00023136"/>
    </source>
</evidence>